<keyword evidence="7" id="KW-0520">NAD</keyword>
<dbReference type="SUPFAM" id="SSF51735">
    <property type="entry name" value="NAD(P)-binding Rossmann-fold domains"/>
    <property type="match status" value="1"/>
</dbReference>
<organism evidence="13 14">
    <name type="scientific">Cryobacterium fucosi</name>
    <dbReference type="NCBI Taxonomy" id="1259157"/>
    <lineage>
        <taxon>Bacteria</taxon>
        <taxon>Bacillati</taxon>
        <taxon>Actinomycetota</taxon>
        <taxon>Actinomycetes</taxon>
        <taxon>Micrococcales</taxon>
        <taxon>Microbacteriaceae</taxon>
        <taxon>Cryobacterium</taxon>
    </lineage>
</organism>
<name>A0A4R9BEW3_9MICO</name>
<dbReference type="PANTHER" id="PTHR43725">
    <property type="entry name" value="UDP-GLUCOSE 4-EPIMERASE"/>
    <property type="match status" value="1"/>
</dbReference>
<dbReference type="Pfam" id="PF01370">
    <property type="entry name" value="Epimerase"/>
    <property type="match status" value="1"/>
</dbReference>
<dbReference type="Gene3D" id="3.40.50.720">
    <property type="entry name" value="NAD(P)-binding Rossmann-like Domain"/>
    <property type="match status" value="1"/>
</dbReference>
<proteinExistence type="inferred from homology"/>
<dbReference type="GO" id="GO:0033499">
    <property type="term" value="P:galactose catabolic process via UDP-galactose, Leloir pathway"/>
    <property type="evidence" value="ECO:0007669"/>
    <property type="project" value="TreeGrafter"/>
</dbReference>
<dbReference type="EMBL" id="SOHH01000020">
    <property type="protein sequence ID" value="TFD82672.1"/>
    <property type="molecule type" value="Genomic_DNA"/>
</dbReference>
<evidence type="ECO:0000313" key="13">
    <source>
        <dbReference type="EMBL" id="TFD82672.1"/>
    </source>
</evidence>
<dbReference type="NCBIfam" id="TIGR01179">
    <property type="entry name" value="galE"/>
    <property type="match status" value="1"/>
</dbReference>
<dbReference type="EC" id="5.1.3.2" evidence="5"/>
<dbReference type="InterPro" id="IPR005886">
    <property type="entry name" value="UDP_G4E"/>
</dbReference>
<dbReference type="Proteomes" id="UP000298313">
    <property type="component" value="Unassembled WGS sequence"/>
</dbReference>
<keyword evidence="8 13" id="KW-0413">Isomerase</keyword>
<dbReference type="InterPro" id="IPR001509">
    <property type="entry name" value="Epimerase_deHydtase"/>
</dbReference>
<dbReference type="InterPro" id="IPR036291">
    <property type="entry name" value="NAD(P)-bd_dom_sf"/>
</dbReference>
<feature type="domain" description="NAD-dependent epimerase/dehydratase" evidence="12">
    <location>
        <begin position="4"/>
        <end position="251"/>
    </location>
</feature>
<comment type="similarity">
    <text evidence="4">Belongs to the NAD(P)-dependent epimerase/dehydratase family.</text>
</comment>
<evidence type="ECO:0000256" key="10">
    <source>
        <dbReference type="ARBA" id="ARBA00031367"/>
    </source>
</evidence>
<comment type="caution">
    <text evidence="13">The sequence shown here is derived from an EMBL/GenBank/DDBJ whole genome shotgun (WGS) entry which is preliminary data.</text>
</comment>
<dbReference type="PANTHER" id="PTHR43725:SF53">
    <property type="entry name" value="UDP-ARABINOSE 4-EPIMERASE 1"/>
    <property type="match status" value="1"/>
</dbReference>
<evidence type="ECO:0000256" key="11">
    <source>
        <dbReference type="ARBA" id="ARBA00033067"/>
    </source>
</evidence>
<evidence type="ECO:0000256" key="2">
    <source>
        <dbReference type="ARBA" id="ARBA00001911"/>
    </source>
</evidence>
<keyword evidence="9" id="KW-0119">Carbohydrate metabolism</keyword>
<comment type="cofactor">
    <cofactor evidence="2">
        <name>NAD(+)</name>
        <dbReference type="ChEBI" id="CHEBI:57540"/>
    </cofactor>
</comment>
<reference evidence="13 14" key="1">
    <citation type="submission" date="2019-03" db="EMBL/GenBank/DDBJ databases">
        <title>Genomics of glacier-inhabiting Cryobacterium strains.</title>
        <authorList>
            <person name="Liu Q."/>
            <person name="Xin Y.-H."/>
        </authorList>
    </citation>
    <scope>NUCLEOTIDE SEQUENCE [LARGE SCALE GENOMIC DNA]</scope>
    <source>
        <strain evidence="13 14">Hh4</strain>
    </source>
</reference>
<evidence type="ECO:0000256" key="4">
    <source>
        <dbReference type="ARBA" id="ARBA00007637"/>
    </source>
</evidence>
<dbReference type="OrthoDB" id="9801785at2"/>
<accession>A0A4R9BEW3</accession>
<keyword evidence="14" id="KW-1185">Reference proteome</keyword>
<evidence type="ECO:0000256" key="5">
    <source>
        <dbReference type="ARBA" id="ARBA00013189"/>
    </source>
</evidence>
<evidence type="ECO:0000256" key="7">
    <source>
        <dbReference type="ARBA" id="ARBA00023027"/>
    </source>
</evidence>
<dbReference type="GO" id="GO:0003978">
    <property type="term" value="F:UDP-glucose 4-epimerase activity"/>
    <property type="evidence" value="ECO:0007669"/>
    <property type="project" value="UniProtKB-EC"/>
</dbReference>
<evidence type="ECO:0000256" key="1">
    <source>
        <dbReference type="ARBA" id="ARBA00000083"/>
    </source>
</evidence>
<gene>
    <name evidence="13" type="primary">galE</name>
    <name evidence="13" type="ORF">E3T48_01600</name>
</gene>
<evidence type="ECO:0000256" key="8">
    <source>
        <dbReference type="ARBA" id="ARBA00023235"/>
    </source>
</evidence>
<evidence type="ECO:0000256" key="3">
    <source>
        <dbReference type="ARBA" id="ARBA00004947"/>
    </source>
</evidence>
<dbReference type="UniPathway" id="UPA00214"/>
<dbReference type="Gene3D" id="3.90.25.10">
    <property type="entry name" value="UDP-galactose 4-epimerase, domain 1"/>
    <property type="match status" value="1"/>
</dbReference>
<evidence type="ECO:0000256" key="9">
    <source>
        <dbReference type="ARBA" id="ARBA00023277"/>
    </source>
</evidence>
<comment type="pathway">
    <text evidence="3">Carbohydrate metabolism; galactose metabolism.</text>
</comment>
<comment type="catalytic activity">
    <reaction evidence="1">
        <text>UDP-alpha-D-glucose = UDP-alpha-D-galactose</text>
        <dbReference type="Rhea" id="RHEA:22168"/>
        <dbReference type="ChEBI" id="CHEBI:58885"/>
        <dbReference type="ChEBI" id="CHEBI:66914"/>
        <dbReference type="EC" id="5.1.3.2"/>
    </reaction>
</comment>
<evidence type="ECO:0000313" key="14">
    <source>
        <dbReference type="Proteomes" id="UP000298313"/>
    </source>
</evidence>
<dbReference type="RefSeq" id="WP_134522136.1">
    <property type="nucleotide sequence ID" value="NZ_SOHH01000020.1"/>
</dbReference>
<evidence type="ECO:0000256" key="6">
    <source>
        <dbReference type="ARBA" id="ARBA00018569"/>
    </source>
</evidence>
<protein>
    <recommendedName>
        <fullName evidence="6">UDP-glucose 4-epimerase</fullName>
        <ecNumber evidence="5">5.1.3.2</ecNumber>
    </recommendedName>
    <alternativeName>
        <fullName evidence="11">Galactowaldenase</fullName>
    </alternativeName>
    <alternativeName>
        <fullName evidence="10">UDP-galactose 4-epimerase</fullName>
    </alternativeName>
</protein>
<dbReference type="AlphaFoldDB" id="A0A4R9BEW3"/>
<sequence>MTTLVTGGTGYIGSHVVRLLVERGGDTVVVDDVVTGNARRIGDVPLVRADLASSESVEILVDVIKRYNVDEVVHFAARKQVAESVERPSWYYSQNVGSLANVLLALEKCNISRVVSSSSAAVYGNAGSESLTERSPTEPINPYGMTKLIGERMLADAAAAHGLGAVSLRYFNVAGAGWPDLGDRAILNLVPMVFERLDAGEPPLIFGDDYDTPDGTCVRDFVHVRDLADAHVAVLDALQEGTVRSPVFNVGTGGGTSVRQIIETAIRVSGSQQRAVVRGRRPGDPSSVIADTRLIEDELGWSHKLGIDEIVASAWQSWVANR</sequence>
<evidence type="ECO:0000259" key="12">
    <source>
        <dbReference type="Pfam" id="PF01370"/>
    </source>
</evidence>